<proteinExistence type="inferred from homology"/>
<sequence length="176" mass="19022">MKLRTLILAACLATPLHAQDMTLADLSDPQRAGDWRFFTDQVMGGVSTGQARIENGALTLTGTVSTENNGGFIQARLDGISLPEGASRLVARVRGDGQTYYLHLRTRATMLPWQYYQAAFTAPEDWGNVEIPLSAFKPSGRMLPGTPAAGSVRSVALVAYGRDHEAQVSLSEIRAE</sequence>
<dbReference type="EMBL" id="LPXO01000011">
    <property type="protein sequence ID" value="KUF09686.1"/>
    <property type="molecule type" value="Genomic_DNA"/>
</dbReference>
<name>A0A0W7WGI8_9RHOB</name>
<dbReference type="AlphaFoldDB" id="A0A0W7WGI8"/>
<dbReference type="Proteomes" id="UP000054396">
    <property type="component" value="Unassembled WGS sequence"/>
</dbReference>
<dbReference type="InterPro" id="IPR008979">
    <property type="entry name" value="Galactose-bd-like_sf"/>
</dbReference>
<dbReference type="PANTHER" id="PTHR13194:SF19">
    <property type="entry name" value="NAD(P)-BINDING ROSSMANN-FOLD SUPERFAMILY PROTEIN"/>
    <property type="match status" value="1"/>
</dbReference>
<keyword evidence="5" id="KW-1185">Reference proteome</keyword>
<accession>A0A0W7WGI8</accession>
<keyword evidence="2" id="KW-0732">Signal</keyword>
<dbReference type="STRING" id="1685382.AVJ23_16155"/>
<feature type="domain" description="NADH:ubiquinone oxidoreductase intermediate-associated protein 30" evidence="3">
    <location>
        <begin position="25"/>
        <end position="160"/>
    </location>
</feature>
<dbReference type="InterPro" id="IPR039131">
    <property type="entry name" value="NDUFAF1"/>
</dbReference>
<feature type="signal peptide" evidence="2">
    <location>
        <begin position="1"/>
        <end position="18"/>
    </location>
</feature>
<dbReference type="SUPFAM" id="SSF49785">
    <property type="entry name" value="Galactose-binding domain-like"/>
    <property type="match status" value="1"/>
</dbReference>
<evidence type="ECO:0000256" key="2">
    <source>
        <dbReference type="SAM" id="SignalP"/>
    </source>
</evidence>
<reference evidence="4 5" key="1">
    <citation type="submission" date="2015-12" db="EMBL/GenBank/DDBJ databases">
        <authorList>
            <person name="Shamseldin A."/>
            <person name="Moawad H."/>
            <person name="Abd El-Rahim W.M."/>
            <person name="Sadowsky M.J."/>
        </authorList>
    </citation>
    <scope>NUCLEOTIDE SEQUENCE [LARGE SCALE GENOMIC DNA]</scope>
    <source>
        <strain evidence="4 5">SJ5A-1</strain>
    </source>
</reference>
<evidence type="ECO:0000256" key="1">
    <source>
        <dbReference type="ARBA" id="ARBA00007884"/>
    </source>
</evidence>
<feature type="chain" id="PRO_5006936306" description="NADH:ubiquinone oxidoreductase intermediate-associated protein 30 domain-containing protein" evidence="2">
    <location>
        <begin position="19"/>
        <end position="176"/>
    </location>
</feature>
<dbReference type="InterPro" id="IPR013857">
    <property type="entry name" value="NADH-UbQ_OxRdtase-assoc_prot30"/>
</dbReference>
<gene>
    <name evidence="4" type="ORF">AVJ23_16155</name>
</gene>
<dbReference type="RefSeq" id="WP_058863250.1">
    <property type="nucleotide sequence ID" value="NZ_LPXO01000011.1"/>
</dbReference>
<evidence type="ECO:0000313" key="4">
    <source>
        <dbReference type="EMBL" id="KUF09686.1"/>
    </source>
</evidence>
<dbReference type="OrthoDB" id="442188at2"/>
<evidence type="ECO:0000259" key="3">
    <source>
        <dbReference type="Pfam" id="PF08547"/>
    </source>
</evidence>
<evidence type="ECO:0000313" key="5">
    <source>
        <dbReference type="Proteomes" id="UP000054396"/>
    </source>
</evidence>
<organism evidence="4 5">
    <name type="scientific">Pseudoponticoccus marisrubri</name>
    <dbReference type="NCBI Taxonomy" id="1685382"/>
    <lineage>
        <taxon>Bacteria</taxon>
        <taxon>Pseudomonadati</taxon>
        <taxon>Pseudomonadota</taxon>
        <taxon>Alphaproteobacteria</taxon>
        <taxon>Rhodobacterales</taxon>
        <taxon>Roseobacteraceae</taxon>
        <taxon>Pseudoponticoccus</taxon>
    </lineage>
</organism>
<dbReference type="Pfam" id="PF08547">
    <property type="entry name" value="CIA30"/>
    <property type="match status" value="1"/>
</dbReference>
<comment type="similarity">
    <text evidence="1">Belongs to the CIA30 family.</text>
</comment>
<protein>
    <recommendedName>
        <fullName evidence="3">NADH:ubiquinone oxidoreductase intermediate-associated protein 30 domain-containing protein</fullName>
    </recommendedName>
</protein>
<dbReference type="PANTHER" id="PTHR13194">
    <property type="entry name" value="COMPLEX I INTERMEDIATE-ASSOCIATED PROTEIN 30"/>
    <property type="match status" value="1"/>
</dbReference>
<comment type="caution">
    <text evidence="4">The sequence shown here is derived from an EMBL/GenBank/DDBJ whole genome shotgun (WGS) entry which is preliminary data.</text>
</comment>